<evidence type="ECO:0000313" key="1">
    <source>
        <dbReference type="Proteomes" id="UP000887565"/>
    </source>
</evidence>
<dbReference type="AlphaFoldDB" id="A0A915KND6"/>
<evidence type="ECO:0000313" key="2">
    <source>
        <dbReference type="WBParaSite" id="nRc.2.0.1.t40301-RA"/>
    </source>
</evidence>
<sequence>MQMMEHNRTKEKSSFRSVQFDVTVGRFPKNYSYPFRPKMDFQAERFKLLGFRSVPLKNSNQTLRSTGKRKSQSYKRFKADSYFTRHPASGKLFLASGIQCTASGIQCPASSNLASGKLPDRMTIHTSSSAGKAE</sequence>
<organism evidence="1 2">
    <name type="scientific">Romanomermis culicivorax</name>
    <name type="common">Nematode worm</name>
    <dbReference type="NCBI Taxonomy" id="13658"/>
    <lineage>
        <taxon>Eukaryota</taxon>
        <taxon>Metazoa</taxon>
        <taxon>Ecdysozoa</taxon>
        <taxon>Nematoda</taxon>
        <taxon>Enoplea</taxon>
        <taxon>Dorylaimia</taxon>
        <taxon>Mermithida</taxon>
        <taxon>Mermithoidea</taxon>
        <taxon>Mermithidae</taxon>
        <taxon>Romanomermis</taxon>
    </lineage>
</organism>
<reference evidence="2" key="1">
    <citation type="submission" date="2022-11" db="UniProtKB">
        <authorList>
            <consortium name="WormBaseParasite"/>
        </authorList>
    </citation>
    <scope>IDENTIFICATION</scope>
</reference>
<protein>
    <submittedName>
        <fullName evidence="2">Uncharacterized protein</fullName>
    </submittedName>
</protein>
<accession>A0A915KND6</accession>
<proteinExistence type="predicted"/>
<name>A0A915KND6_ROMCU</name>
<dbReference type="WBParaSite" id="nRc.2.0.1.t40301-RA">
    <property type="protein sequence ID" value="nRc.2.0.1.t40301-RA"/>
    <property type="gene ID" value="nRc.2.0.1.g40301"/>
</dbReference>
<keyword evidence="1" id="KW-1185">Reference proteome</keyword>
<dbReference type="Proteomes" id="UP000887565">
    <property type="component" value="Unplaced"/>
</dbReference>